<evidence type="ECO:0000256" key="6">
    <source>
        <dbReference type="ARBA" id="ARBA00022974"/>
    </source>
</evidence>
<comment type="subcellular location">
    <subcellularLocation>
        <location evidence="1">Cell membrane</location>
        <topology evidence="1">Lipid-anchor</topology>
        <topology evidence="1">GPI-anchor</topology>
    </subcellularLocation>
</comment>
<keyword evidence="5 13" id="KW-0732">Signal</keyword>
<evidence type="ECO:0000256" key="5">
    <source>
        <dbReference type="ARBA" id="ARBA00022729"/>
    </source>
</evidence>
<keyword evidence="9" id="KW-0449">Lipoprotein</keyword>
<dbReference type="PROSITE" id="PS50213">
    <property type="entry name" value="FAS1"/>
    <property type="match status" value="1"/>
</dbReference>
<feature type="signal peptide" evidence="13">
    <location>
        <begin position="1"/>
        <end position="22"/>
    </location>
</feature>
<evidence type="ECO:0000256" key="7">
    <source>
        <dbReference type="ARBA" id="ARBA00023136"/>
    </source>
</evidence>
<evidence type="ECO:0000256" key="4">
    <source>
        <dbReference type="ARBA" id="ARBA00022622"/>
    </source>
</evidence>
<dbReference type="Gene3D" id="2.30.180.10">
    <property type="entry name" value="FAS1 domain"/>
    <property type="match status" value="1"/>
</dbReference>
<evidence type="ECO:0000256" key="1">
    <source>
        <dbReference type="ARBA" id="ARBA00004609"/>
    </source>
</evidence>
<gene>
    <name evidence="15" type="ORF">OPV22_023605</name>
</gene>
<keyword evidence="4" id="KW-0336">GPI-anchor</keyword>
<keyword evidence="12" id="KW-0812">Transmembrane</keyword>
<evidence type="ECO:0000256" key="10">
    <source>
        <dbReference type="ARBA" id="ARBA00024686"/>
    </source>
</evidence>
<keyword evidence="7 12" id="KW-0472">Membrane</keyword>
<dbReference type="EMBL" id="JAQQAF010000006">
    <property type="protein sequence ID" value="KAJ8479878.1"/>
    <property type="molecule type" value="Genomic_DNA"/>
</dbReference>
<evidence type="ECO:0000256" key="3">
    <source>
        <dbReference type="ARBA" id="ARBA00022475"/>
    </source>
</evidence>
<dbReference type="GO" id="GO:0098552">
    <property type="term" value="C:side of membrane"/>
    <property type="evidence" value="ECO:0007669"/>
    <property type="project" value="UniProtKB-KW"/>
</dbReference>
<name>A0AAV8QXE2_ENSVE</name>
<comment type="caution">
    <text evidence="15">The sequence shown here is derived from an EMBL/GenBank/DDBJ whole genome shotgun (WGS) entry which is preliminary data.</text>
</comment>
<evidence type="ECO:0000256" key="2">
    <source>
        <dbReference type="ARBA" id="ARBA00007843"/>
    </source>
</evidence>
<protein>
    <recommendedName>
        <fullName evidence="14">FAS1 domain-containing protein</fullName>
    </recommendedName>
</protein>
<dbReference type="Pfam" id="PF02469">
    <property type="entry name" value="Fasciclin"/>
    <property type="match status" value="1"/>
</dbReference>
<evidence type="ECO:0000256" key="13">
    <source>
        <dbReference type="SAM" id="SignalP"/>
    </source>
</evidence>
<evidence type="ECO:0000256" key="8">
    <source>
        <dbReference type="ARBA" id="ARBA00023180"/>
    </source>
</evidence>
<dbReference type="InterPro" id="IPR036378">
    <property type="entry name" value="FAS1_dom_sf"/>
</dbReference>
<evidence type="ECO:0000256" key="12">
    <source>
        <dbReference type="SAM" id="Phobius"/>
    </source>
</evidence>
<feature type="transmembrane region" description="Helical" evidence="12">
    <location>
        <begin position="318"/>
        <end position="338"/>
    </location>
</feature>
<proteinExistence type="inferred from homology"/>
<dbReference type="PANTHER" id="PTHR32382">
    <property type="entry name" value="FASCICLIN-LIKE ARABINOGALACTAN PROTEIN"/>
    <property type="match status" value="1"/>
</dbReference>
<dbReference type="InterPro" id="IPR033254">
    <property type="entry name" value="Plant_FLA"/>
</dbReference>
<feature type="domain" description="FAS1" evidence="14">
    <location>
        <begin position="22"/>
        <end position="168"/>
    </location>
</feature>
<evidence type="ECO:0000313" key="15">
    <source>
        <dbReference type="EMBL" id="KAJ8479878.1"/>
    </source>
</evidence>
<feature type="region of interest" description="Disordered" evidence="11">
    <location>
        <begin position="184"/>
        <end position="318"/>
    </location>
</feature>
<comment type="function">
    <text evidence="10">May be a cell surface adhesion protein.</text>
</comment>
<feature type="compositionally biased region" description="Low complexity" evidence="11">
    <location>
        <begin position="256"/>
        <end position="274"/>
    </location>
</feature>
<dbReference type="AlphaFoldDB" id="A0AAV8QXE2"/>
<sequence length="339" mass="33971">MASGAHASVLFLLLFVSSAASALDIVEILQPFPEYSTFTKYLTQTKVADEINRRKTITVLVVNNSAISPLSSLSGDALKNAISVHVILDYYDPYKLDNLPNKTALLTTLFQASGHATDRLGFLNYTELPGERMVFGSAAPGAPLDSELDKVVAVQPYDISVLGINAAIVPSGAGSVATTLPTRKLAPAQAPTTAPKKKTSPGAPVGAPKKTSPGAPVGAPKSSPVVAAPVEGPAGSTATPTGAPKSSPVVAAPVEGPAGSTGTPTGAPKSSPTGAAPMEGPTGSAAAPADDKNADADTPSSHAKSTEAPSGSDKPSSATRTVVAAFMGLVMGVVVLVAL</sequence>
<accession>A0AAV8QXE2</accession>
<dbReference type="SUPFAM" id="SSF82153">
    <property type="entry name" value="FAS1 domain"/>
    <property type="match status" value="1"/>
</dbReference>
<feature type="chain" id="PRO_5043832553" description="FAS1 domain-containing protein" evidence="13">
    <location>
        <begin position="23"/>
        <end position="339"/>
    </location>
</feature>
<keyword evidence="16" id="KW-1185">Reference proteome</keyword>
<keyword evidence="6" id="KW-0654">Proteoglycan</keyword>
<feature type="compositionally biased region" description="Low complexity" evidence="11">
    <location>
        <begin position="186"/>
        <end position="204"/>
    </location>
</feature>
<reference evidence="15 16" key="1">
    <citation type="submission" date="2022-12" db="EMBL/GenBank/DDBJ databases">
        <title>Chromosome-scale assembly of the Ensete ventricosum genome.</title>
        <authorList>
            <person name="Dussert Y."/>
            <person name="Stocks J."/>
            <person name="Wendawek A."/>
            <person name="Woldeyes F."/>
            <person name="Nichols R.A."/>
            <person name="Borrell J.S."/>
        </authorList>
    </citation>
    <scope>NUCLEOTIDE SEQUENCE [LARGE SCALE GENOMIC DNA]</scope>
    <source>
        <strain evidence="16">cv. Maze</strain>
        <tissue evidence="15">Seeds</tissue>
    </source>
</reference>
<keyword evidence="12" id="KW-1133">Transmembrane helix</keyword>
<dbReference type="InterPro" id="IPR000782">
    <property type="entry name" value="FAS1_domain"/>
</dbReference>
<dbReference type="PANTHER" id="PTHR32382:SF37">
    <property type="entry name" value="OS02G0461000 PROTEIN"/>
    <property type="match status" value="1"/>
</dbReference>
<evidence type="ECO:0000256" key="9">
    <source>
        <dbReference type="ARBA" id="ARBA00023288"/>
    </source>
</evidence>
<organism evidence="15 16">
    <name type="scientific">Ensete ventricosum</name>
    <name type="common">Abyssinian banana</name>
    <name type="synonym">Musa ensete</name>
    <dbReference type="NCBI Taxonomy" id="4639"/>
    <lineage>
        <taxon>Eukaryota</taxon>
        <taxon>Viridiplantae</taxon>
        <taxon>Streptophyta</taxon>
        <taxon>Embryophyta</taxon>
        <taxon>Tracheophyta</taxon>
        <taxon>Spermatophyta</taxon>
        <taxon>Magnoliopsida</taxon>
        <taxon>Liliopsida</taxon>
        <taxon>Zingiberales</taxon>
        <taxon>Musaceae</taxon>
        <taxon>Ensete</taxon>
    </lineage>
</organism>
<keyword evidence="3" id="KW-1003">Cell membrane</keyword>
<feature type="compositionally biased region" description="Polar residues" evidence="11">
    <location>
        <begin position="298"/>
        <end position="318"/>
    </location>
</feature>
<dbReference type="Proteomes" id="UP001222027">
    <property type="component" value="Unassembled WGS sequence"/>
</dbReference>
<evidence type="ECO:0000259" key="14">
    <source>
        <dbReference type="PROSITE" id="PS50213"/>
    </source>
</evidence>
<evidence type="ECO:0000256" key="11">
    <source>
        <dbReference type="SAM" id="MobiDB-lite"/>
    </source>
</evidence>
<evidence type="ECO:0000313" key="16">
    <source>
        <dbReference type="Proteomes" id="UP001222027"/>
    </source>
</evidence>
<dbReference type="FunFam" id="2.30.180.10:FF:000015">
    <property type="entry name" value="Fasciclin-like arabinogalactan protein 3"/>
    <property type="match status" value="1"/>
</dbReference>
<dbReference type="GO" id="GO:0005886">
    <property type="term" value="C:plasma membrane"/>
    <property type="evidence" value="ECO:0007669"/>
    <property type="project" value="UniProtKB-SubCell"/>
</dbReference>
<comment type="similarity">
    <text evidence="2">Belongs to the fasciclin-like AGP family.</text>
</comment>
<keyword evidence="8" id="KW-0325">Glycoprotein</keyword>